<dbReference type="SUPFAM" id="SSF53098">
    <property type="entry name" value="Ribonuclease H-like"/>
    <property type="match status" value="1"/>
</dbReference>
<evidence type="ECO:0000256" key="5">
    <source>
        <dbReference type="ARBA" id="ARBA00023242"/>
    </source>
</evidence>
<evidence type="ECO:0000313" key="6">
    <source>
        <dbReference type="EMBL" id="CAI6375725.1"/>
    </source>
</evidence>
<keyword evidence="2" id="KW-0479">Metal-binding</keyword>
<evidence type="ECO:0000256" key="4">
    <source>
        <dbReference type="ARBA" id="ARBA00022833"/>
    </source>
</evidence>
<reference evidence="6 7" key="1">
    <citation type="submission" date="2023-01" db="EMBL/GenBank/DDBJ databases">
        <authorList>
            <person name="Whitehead M."/>
        </authorList>
    </citation>
    <scope>NUCLEOTIDE SEQUENCE [LARGE SCALE GENOMIC DNA]</scope>
</reference>
<evidence type="ECO:0000256" key="2">
    <source>
        <dbReference type="ARBA" id="ARBA00022723"/>
    </source>
</evidence>
<dbReference type="InterPro" id="IPR052035">
    <property type="entry name" value="ZnF_BED_domain_contain"/>
</dbReference>
<dbReference type="InterPro" id="IPR012337">
    <property type="entry name" value="RNaseH-like_sf"/>
</dbReference>
<name>A0AAV0Y4C8_9HEMI</name>
<comment type="subcellular location">
    <subcellularLocation>
        <location evidence="1">Nucleus</location>
    </subcellularLocation>
</comment>
<evidence type="ECO:0000256" key="1">
    <source>
        <dbReference type="ARBA" id="ARBA00004123"/>
    </source>
</evidence>
<keyword evidence="5" id="KW-0539">Nucleus</keyword>
<dbReference type="AlphaFoldDB" id="A0AAV0Y4C8"/>
<proteinExistence type="predicted"/>
<dbReference type="GO" id="GO:0008270">
    <property type="term" value="F:zinc ion binding"/>
    <property type="evidence" value="ECO:0007669"/>
    <property type="project" value="UniProtKB-KW"/>
</dbReference>
<protein>
    <submittedName>
        <fullName evidence="6">Uncharacterized protein</fullName>
    </submittedName>
</protein>
<comment type="caution">
    <text evidence="6">The sequence shown here is derived from an EMBL/GenBank/DDBJ whole genome shotgun (WGS) entry which is preliminary data.</text>
</comment>
<organism evidence="6 7">
    <name type="scientific">Macrosiphum euphorbiae</name>
    <name type="common">potato aphid</name>
    <dbReference type="NCBI Taxonomy" id="13131"/>
    <lineage>
        <taxon>Eukaryota</taxon>
        <taxon>Metazoa</taxon>
        <taxon>Ecdysozoa</taxon>
        <taxon>Arthropoda</taxon>
        <taxon>Hexapoda</taxon>
        <taxon>Insecta</taxon>
        <taxon>Pterygota</taxon>
        <taxon>Neoptera</taxon>
        <taxon>Paraneoptera</taxon>
        <taxon>Hemiptera</taxon>
        <taxon>Sternorrhyncha</taxon>
        <taxon>Aphidomorpha</taxon>
        <taxon>Aphidoidea</taxon>
        <taxon>Aphididae</taxon>
        <taxon>Macrosiphini</taxon>
        <taxon>Macrosiphum</taxon>
    </lineage>
</organism>
<gene>
    <name evidence="6" type="ORF">MEUPH1_LOCUS29183</name>
</gene>
<evidence type="ECO:0000313" key="7">
    <source>
        <dbReference type="Proteomes" id="UP001160148"/>
    </source>
</evidence>
<evidence type="ECO:0000256" key="3">
    <source>
        <dbReference type="ARBA" id="ARBA00022771"/>
    </source>
</evidence>
<dbReference type="GO" id="GO:0005634">
    <property type="term" value="C:nucleus"/>
    <property type="evidence" value="ECO:0007669"/>
    <property type="project" value="UniProtKB-SubCell"/>
</dbReference>
<sequence>MIAAVNKVLGKNKHTPCFAHTINLDSEAVIKHPSIEPLISKVRNVVLWVKRSVIISDMLRKVQIDKGVAEGCVKKMILDVKTRWNSTYYMIERFLEMVNLISPLTLQHISSPYMPTAIEINTLKQFKELLKPLEFVTRESSGDKYVTISKIIPMANCLMAQVNLLKPSEVIIQDVHDKLQAELTKRFGQIQYVTPIAISTLLDPRFKNLHFNDPNACSRAMSALRDLTRIDTSSSESEGEAPPESTYDFWAIHKELVQSQGHKKKKTSHGNAGDELSLYLANPVMPLNSNPLEQWEDMKNIFPLLYKQARIHF</sequence>
<keyword evidence="4" id="KW-0862">Zinc</keyword>
<dbReference type="PANTHER" id="PTHR46481:SF10">
    <property type="entry name" value="ZINC FINGER BED DOMAIN-CONTAINING PROTEIN 39"/>
    <property type="match status" value="1"/>
</dbReference>
<dbReference type="EMBL" id="CARXXK010001361">
    <property type="protein sequence ID" value="CAI6375725.1"/>
    <property type="molecule type" value="Genomic_DNA"/>
</dbReference>
<keyword evidence="7" id="KW-1185">Reference proteome</keyword>
<dbReference type="PANTHER" id="PTHR46481">
    <property type="entry name" value="ZINC FINGER BED DOMAIN-CONTAINING PROTEIN 4"/>
    <property type="match status" value="1"/>
</dbReference>
<accession>A0AAV0Y4C8</accession>
<dbReference type="Proteomes" id="UP001160148">
    <property type="component" value="Unassembled WGS sequence"/>
</dbReference>
<keyword evidence="3" id="KW-0863">Zinc-finger</keyword>